<keyword evidence="1" id="KW-0812">Transmembrane</keyword>
<keyword evidence="3" id="KW-1185">Reference proteome</keyword>
<organism evidence="2 3">
    <name type="scientific">Cetraspora pellucida</name>
    <dbReference type="NCBI Taxonomy" id="1433469"/>
    <lineage>
        <taxon>Eukaryota</taxon>
        <taxon>Fungi</taxon>
        <taxon>Fungi incertae sedis</taxon>
        <taxon>Mucoromycota</taxon>
        <taxon>Glomeromycotina</taxon>
        <taxon>Glomeromycetes</taxon>
        <taxon>Diversisporales</taxon>
        <taxon>Gigasporaceae</taxon>
        <taxon>Cetraspora</taxon>
    </lineage>
</organism>
<comment type="caution">
    <text evidence="2">The sequence shown here is derived from an EMBL/GenBank/DDBJ whole genome shotgun (WGS) entry which is preliminary data.</text>
</comment>
<keyword evidence="1" id="KW-0472">Membrane</keyword>
<feature type="transmembrane region" description="Helical" evidence="1">
    <location>
        <begin position="18"/>
        <end position="37"/>
    </location>
</feature>
<name>A0A9N9G9K2_9GLOM</name>
<dbReference type="Proteomes" id="UP000789759">
    <property type="component" value="Unassembled WGS sequence"/>
</dbReference>
<proteinExistence type="predicted"/>
<evidence type="ECO:0000313" key="3">
    <source>
        <dbReference type="Proteomes" id="UP000789759"/>
    </source>
</evidence>
<dbReference type="OrthoDB" id="2417874at2759"/>
<dbReference type="EMBL" id="CAJVQA010003918">
    <property type="protein sequence ID" value="CAG8586837.1"/>
    <property type="molecule type" value="Genomic_DNA"/>
</dbReference>
<gene>
    <name evidence="2" type="ORF">CPELLU_LOCUS6353</name>
</gene>
<keyword evidence="1" id="KW-1133">Transmembrane helix</keyword>
<accession>A0A9N9G9K2</accession>
<sequence length="59" mass="6712">MNHKNQSSSQTQKASRNLFLKGCILLINALVVSKIWYTTYIQPPSCKQISDINKLIMNS</sequence>
<reference evidence="2" key="1">
    <citation type="submission" date="2021-06" db="EMBL/GenBank/DDBJ databases">
        <authorList>
            <person name="Kallberg Y."/>
            <person name="Tangrot J."/>
            <person name="Rosling A."/>
        </authorList>
    </citation>
    <scope>NUCLEOTIDE SEQUENCE</scope>
    <source>
        <strain evidence="2">FL966</strain>
    </source>
</reference>
<protein>
    <submittedName>
        <fullName evidence="2">6532_t:CDS:1</fullName>
    </submittedName>
</protein>
<evidence type="ECO:0000313" key="2">
    <source>
        <dbReference type="EMBL" id="CAG8586837.1"/>
    </source>
</evidence>
<evidence type="ECO:0000256" key="1">
    <source>
        <dbReference type="SAM" id="Phobius"/>
    </source>
</evidence>
<dbReference type="AlphaFoldDB" id="A0A9N9G9K2"/>